<proteinExistence type="predicted"/>
<evidence type="ECO:0000256" key="1">
    <source>
        <dbReference type="SAM" id="Phobius"/>
    </source>
</evidence>
<dbReference type="Proteomes" id="UP001524318">
    <property type="component" value="Unassembled WGS sequence"/>
</dbReference>
<dbReference type="RefSeq" id="WP_254750314.1">
    <property type="nucleotide sequence ID" value="NZ_JANCLV010000007.1"/>
</dbReference>
<keyword evidence="1" id="KW-0472">Membrane</keyword>
<organism evidence="2 3">
    <name type="scientific">Pseudarthrobacter humi</name>
    <dbReference type="NCBI Taxonomy" id="2952523"/>
    <lineage>
        <taxon>Bacteria</taxon>
        <taxon>Bacillati</taxon>
        <taxon>Actinomycetota</taxon>
        <taxon>Actinomycetes</taxon>
        <taxon>Micrococcales</taxon>
        <taxon>Micrococcaceae</taxon>
        <taxon>Pseudarthrobacter</taxon>
    </lineage>
</organism>
<evidence type="ECO:0000313" key="2">
    <source>
        <dbReference type="EMBL" id="MCP9000354.1"/>
    </source>
</evidence>
<evidence type="ECO:0000313" key="3">
    <source>
        <dbReference type="Proteomes" id="UP001524318"/>
    </source>
</evidence>
<feature type="transmembrane region" description="Helical" evidence="1">
    <location>
        <begin position="6"/>
        <end position="29"/>
    </location>
</feature>
<keyword evidence="1" id="KW-1133">Transmembrane helix</keyword>
<comment type="caution">
    <text evidence="2">The sequence shown here is derived from an EMBL/GenBank/DDBJ whole genome shotgun (WGS) entry which is preliminary data.</text>
</comment>
<name>A0ABT1LPH0_9MICC</name>
<accession>A0ABT1LPH0</accession>
<protein>
    <submittedName>
        <fullName evidence="2">Uncharacterized protein</fullName>
    </submittedName>
</protein>
<sequence length="179" mass="19784">MDGETIRLIVVALGAIIAGLSGSLIAGAYNSQNTLATIEAARLAAETELEAGREMEHDRWLRDRKIDAYTALINQFRELDQMVREHHSGIYLKGTFDIVQASRNINTLEVRLLAPVNVSAAVADVILAMQERFDIFIEDAQKEAPDSSAFDTATEKLVQKMDRLERLISEDLGVPGKES</sequence>
<keyword evidence="3" id="KW-1185">Reference proteome</keyword>
<keyword evidence="1" id="KW-0812">Transmembrane</keyword>
<dbReference type="EMBL" id="JANCLV010000007">
    <property type="protein sequence ID" value="MCP9000354.1"/>
    <property type="molecule type" value="Genomic_DNA"/>
</dbReference>
<reference evidence="2 3" key="1">
    <citation type="submission" date="2022-06" db="EMBL/GenBank/DDBJ databases">
        <title>Pseudarthrobacter sp. strain RMG13 Genome sequencing and assembly.</title>
        <authorList>
            <person name="Kim I."/>
        </authorList>
    </citation>
    <scope>NUCLEOTIDE SEQUENCE [LARGE SCALE GENOMIC DNA]</scope>
    <source>
        <strain evidence="2 3">RMG13</strain>
    </source>
</reference>
<gene>
    <name evidence="2" type="ORF">NFC73_11535</name>
</gene>